<dbReference type="EMBL" id="WKJQ01000001">
    <property type="protein sequence ID" value="MRW96791.1"/>
    <property type="molecule type" value="Genomic_DNA"/>
</dbReference>
<evidence type="ECO:0000313" key="1">
    <source>
        <dbReference type="EMBL" id="MRW96791.1"/>
    </source>
</evidence>
<evidence type="ECO:0000313" key="2">
    <source>
        <dbReference type="Proteomes" id="UP000443423"/>
    </source>
</evidence>
<dbReference type="RefSeq" id="WP_151111510.1">
    <property type="nucleotide sequence ID" value="NZ_WKJQ01000001.1"/>
</dbReference>
<organism evidence="1 2">
    <name type="scientific">Haloferax marinum</name>
    <dbReference type="NCBI Taxonomy" id="2666143"/>
    <lineage>
        <taxon>Archaea</taxon>
        <taxon>Methanobacteriati</taxon>
        <taxon>Methanobacteriota</taxon>
        <taxon>Stenosarchaea group</taxon>
        <taxon>Halobacteria</taxon>
        <taxon>Halobacteriales</taxon>
        <taxon>Haloferacaceae</taxon>
        <taxon>Haloferax</taxon>
    </lineage>
</organism>
<gene>
    <name evidence="1" type="ORF">GJR99_09415</name>
</gene>
<comment type="caution">
    <text evidence="1">The sequence shown here is derived from an EMBL/GenBank/DDBJ whole genome shotgun (WGS) entry which is preliminary data.</text>
</comment>
<dbReference type="Proteomes" id="UP000443423">
    <property type="component" value="Unassembled WGS sequence"/>
</dbReference>
<name>A0A6A8G6X5_9EURY</name>
<dbReference type="AlphaFoldDB" id="A0A6A8G6X5"/>
<sequence length="110" mass="12276">MMESEHQRPKIEEETTNELHFPRVLGTWVRDCVALVYEDGLLTGEVLYVQDVGGSDWHVSIELAHGTEWEAEAWSGEENADETIATGEFVEVVNDALEAMATEAVPTIED</sequence>
<accession>A0A6A8G6X5</accession>
<proteinExistence type="predicted"/>
<reference evidence="1 2" key="1">
    <citation type="submission" date="2019-11" db="EMBL/GenBank/DDBJ databases">
        <title>Whole genome sequence of Haloferax sp. MBLA0078.</title>
        <authorList>
            <person name="Seo M.-J."/>
            <person name="Cho E.-S."/>
        </authorList>
    </citation>
    <scope>NUCLEOTIDE SEQUENCE [LARGE SCALE GENOMIC DNA]</scope>
    <source>
        <strain evidence="1 2">MBLA0078</strain>
    </source>
</reference>
<protein>
    <submittedName>
        <fullName evidence="1">Uncharacterized protein</fullName>
    </submittedName>
</protein>
<keyword evidence="2" id="KW-1185">Reference proteome</keyword>